<dbReference type="Gene3D" id="1.10.1200.80">
    <property type="entry name" value="Putative flavin oxidoreducatase, domain 2"/>
    <property type="match status" value="1"/>
</dbReference>
<evidence type="ECO:0000313" key="2">
    <source>
        <dbReference type="Proteomes" id="UP000231196"/>
    </source>
</evidence>
<evidence type="ECO:0000313" key="1">
    <source>
        <dbReference type="EMBL" id="PJB48234.1"/>
    </source>
</evidence>
<dbReference type="GO" id="GO:0016491">
    <property type="term" value="F:oxidoreductase activity"/>
    <property type="evidence" value="ECO:0007669"/>
    <property type="project" value="InterPro"/>
</dbReference>
<proteinExistence type="predicted"/>
<dbReference type="EMBL" id="PFUC01000036">
    <property type="protein sequence ID" value="PJB48234.1"/>
    <property type="molecule type" value="Genomic_DNA"/>
</dbReference>
<dbReference type="Proteomes" id="UP000231196">
    <property type="component" value="Unassembled WGS sequence"/>
</dbReference>
<dbReference type="AlphaFoldDB" id="A0A2M8BWL5"/>
<comment type="caution">
    <text evidence="1">The sequence shown here is derived from an EMBL/GenBank/DDBJ whole genome shotgun (WGS) entry which is preliminary data.</text>
</comment>
<dbReference type="InterPro" id="IPR024036">
    <property type="entry name" value="tRNA-dHydroUridine_Synthase_C"/>
</dbReference>
<reference evidence="2" key="1">
    <citation type="submission" date="2017-09" db="EMBL/GenBank/DDBJ databases">
        <title>Depth-based differentiation of microbial function through sediment-hosted aquifers and enrichment of novel symbionts in the deep terrestrial subsurface.</title>
        <authorList>
            <person name="Probst A.J."/>
            <person name="Ladd B."/>
            <person name="Jarett J.K."/>
            <person name="Geller-Mcgrath D.E."/>
            <person name="Sieber C.M.K."/>
            <person name="Emerson J.B."/>
            <person name="Anantharaman K."/>
            <person name="Thomas B.C."/>
            <person name="Malmstrom R."/>
            <person name="Stieglmeier M."/>
            <person name="Klingl A."/>
            <person name="Woyke T."/>
            <person name="Ryan C.M."/>
            <person name="Banfield J.F."/>
        </authorList>
    </citation>
    <scope>NUCLEOTIDE SEQUENCE [LARGE SCALE GENOMIC DNA]</scope>
</reference>
<protein>
    <submittedName>
        <fullName evidence="1">Uncharacterized protein</fullName>
    </submittedName>
</protein>
<name>A0A2M8BWL5_9BACT</name>
<gene>
    <name evidence="1" type="ORF">CO104_01685</name>
</gene>
<accession>A0A2M8BWL5</accession>
<sequence>MVTLKERLMVMVEHAKKYEEIFKELENSRNRGLKAGGKFQFFPMRKHLVGYTKGFDGSSGLRKKLVMADSAKDVERLTSEFLKKVVS</sequence>
<organism evidence="1 2">
    <name type="scientific">Candidatus Collierbacteria bacterium CG_4_9_14_3_um_filter_43_16</name>
    <dbReference type="NCBI Taxonomy" id="1974532"/>
    <lineage>
        <taxon>Bacteria</taxon>
        <taxon>Candidatus Collieribacteriota</taxon>
    </lineage>
</organism>